<evidence type="ECO:0000256" key="8">
    <source>
        <dbReference type="ARBA" id="ARBA00022840"/>
    </source>
</evidence>
<keyword evidence="16" id="KW-1185">Reference proteome</keyword>
<evidence type="ECO:0000256" key="4">
    <source>
        <dbReference type="ARBA" id="ARBA00022490"/>
    </source>
</evidence>
<dbReference type="InterPro" id="IPR002319">
    <property type="entry name" value="Phenylalanyl-tRNA_Synthase"/>
</dbReference>
<dbReference type="GO" id="GO:0000049">
    <property type="term" value="F:tRNA binding"/>
    <property type="evidence" value="ECO:0007669"/>
    <property type="project" value="InterPro"/>
</dbReference>
<proteinExistence type="inferred from homology"/>
<dbReference type="HAMAP" id="MF_00281">
    <property type="entry name" value="Phe_tRNA_synth_alpha1"/>
    <property type="match status" value="1"/>
</dbReference>
<evidence type="ECO:0000256" key="2">
    <source>
        <dbReference type="ARBA" id="ARBA00010207"/>
    </source>
</evidence>
<dbReference type="CDD" id="cd00496">
    <property type="entry name" value="PheRS_alpha_core"/>
    <property type="match status" value="1"/>
</dbReference>
<dbReference type="Proteomes" id="UP000666240">
    <property type="component" value="Unassembled WGS sequence"/>
</dbReference>
<evidence type="ECO:0000259" key="14">
    <source>
        <dbReference type="PROSITE" id="PS50862"/>
    </source>
</evidence>
<keyword evidence="6 13" id="KW-0479">Metal-binding</keyword>
<dbReference type="PANTHER" id="PTHR11538">
    <property type="entry name" value="PHENYLALANYL-TRNA SYNTHETASE"/>
    <property type="match status" value="1"/>
</dbReference>
<dbReference type="GO" id="GO:0005524">
    <property type="term" value="F:ATP binding"/>
    <property type="evidence" value="ECO:0007669"/>
    <property type="project" value="UniProtKB-UniRule"/>
</dbReference>
<gene>
    <name evidence="13 15" type="primary">pheS</name>
    <name evidence="15" type="ORF">J5Y06_02310</name>
</gene>
<evidence type="ECO:0000256" key="3">
    <source>
        <dbReference type="ARBA" id="ARBA00011209"/>
    </source>
</evidence>
<dbReference type="InterPro" id="IPR022911">
    <property type="entry name" value="Phe_tRNA_ligase_alpha1_bac"/>
</dbReference>
<comment type="subunit">
    <text evidence="3 13">Tetramer of two alpha and two beta subunits.</text>
</comment>
<keyword evidence="4 13" id="KW-0963">Cytoplasm</keyword>
<dbReference type="GO" id="GO:0006432">
    <property type="term" value="P:phenylalanyl-tRNA aminoacylation"/>
    <property type="evidence" value="ECO:0007669"/>
    <property type="project" value="UniProtKB-UniRule"/>
</dbReference>
<comment type="caution">
    <text evidence="15">The sequence shown here is derived from an EMBL/GenBank/DDBJ whole genome shotgun (WGS) entry which is preliminary data.</text>
</comment>
<feature type="binding site" evidence="13">
    <location>
        <position position="264"/>
    </location>
    <ligand>
        <name>Mg(2+)</name>
        <dbReference type="ChEBI" id="CHEBI:18420"/>
        <note>shared with beta subunit</note>
    </ligand>
</feature>
<dbReference type="InterPro" id="IPR004529">
    <property type="entry name" value="Phe-tRNA-synth_IIc_asu"/>
</dbReference>
<dbReference type="Gene3D" id="3.30.930.10">
    <property type="entry name" value="Bira Bifunctional Protein, Domain 2"/>
    <property type="match status" value="1"/>
</dbReference>
<evidence type="ECO:0000256" key="7">
    <source>
        <dbReference type="ARBA" id="ARBA00022741"/>
    </source>
</evidence>
<keyword evidence="8 13" id="KW-0067">ATP-binding</keyword>
<evidence type="ECO:0000256" key="12">
    <source>
        <dbReference type="ARBA" id="ARBA00049255"/>
    </source>
</evidence>
<keyword evidence="10 13" id="KW-0648">Protein biosynthesis</keyword>
<dbReference type="Pfam" id="PF02912">
    <property type="entry name" value="Phe_tRNA-synt_N"/>
    <property type="match status" value="1"/>
</dbReference>
<evidence type="ECO:0000256" key="5">
    <source>
        <dbReference type="ARBA" id="ARBA00022598"/>
    </source>
</evidence>
<sequence>MDVITNDLQTLEAGVMAEIASASDEASLEAVRVGALGKKGTISEKLKTLGGMSAEERQVQGPAINGLKNRVTEALAARKSELRQVAVTARLAAEKLDVTLPVRQSPAERGRIHPISQVIDEIAAIFGDLGFTIAEGPDIETDHYNFTALNFPEGHPAREMHDTFFFQPDEKGERKLLRTHTSPVQIRTMETQQPPIRIVIPGKTYRQDSDATHSPMFHQVEGLVVDKSANIANLKWVLEEFCKAFFEVPSVTMRFRPSFFPFTEPSMEVDIQCDRSRPGEVRFGEGSDWMEILGCGMVHPNVLRAGGLDPDEYQGFAWGMGIDRIAMLKYGMPDLRAFFDADVRWLQHYGFRPLDMPTLFGGLST</sequence>
<dbReference type="GO" id="GO:0004826">
    <property type="term" value="F:phenylalanine-tRNA ligase activity"/>
    <property type="evidence" value="ECO:0007669"/>
    <property type="project" value="UniProtKB-UniRule"/>
</dbReference>
<dbReference type="InterPro" id="IPR006195">
    <property type="entry name" value="aa-tRNA-synth_II"/>
</dbReference>
<comment type="catalytic activity">
    <reaction evidence="12 13">
        <text>tRNA(Phe) + L-phenylalanine + ATP = L-phenylalanyl-tRNA(Phe) + AMP + diphosphate + H(+)</text>
        <dbReference type="Rhea" id="RHEA:19413"/>
        <dbReference type="Rhea" id="RHEA-COMP:9668"/>
        <dbReference type="Rhea" id="RHEA-COMP:9699"/>
        <dbReference type="ChEBI" id="CHEBI:15378"/>
        <dbReference type="ChEBI" id="CHEBI:30616"/>
        <dbReference type="ChEBI" id="CHEBI:33019"/>
        <dbReference type="ChEBI" id="CHEBI:58095"/>
        <dbReference type="ChEBI" id="CHEBI:78442"/>
        <dbReference type="ChEBI" id="CHEBI:78531"/>
        <dbReference type="ChEBI" id="CHEBI:456215"/>
        <dbReference type="EC" id="6.1.1.20"/>
    </reaction>
</comment>
<dbReference type="EC" id="6.1.1.20" evidence="13"/>
<dbReference type="PROSITE" id="PS50862">
    <property type="entry name" value="AA_TRNA_LIGASE_II"/>
    <property type="match status" value="1"/>
</dbReference>
<protein>
    <recommendedName>
        <fullName evidence="13">Phenylalanine--tRNA ligase alpha subunit</fullName>
        <ecNumber evidence="13">6.1.1.20</ecNumber>
    </recommendedName>
    <alternativeName>
        <fullName evidence="13">Phenylalanyl-tRNA synthetase alpha subunit</fullName>
        <shortName evidence="13">PheRS</shortName>
    </alternativeName>
</protein>
<accession>A0A8J7QZV8</accession>
<comment type="similarity">
    <text evidence="2 13">Belongs to the class-II aminoacyl-tRNA synthetase family. Phe-tRNA synthetase alpha subunit type 1 subfamily.</text>
</comment>
<dbReference type="FunFam" id="3.30.930.10:FF:000003">
    <property type="entry name" value="Phenylalanine--tRNA ligase alpha subunit"/>
    <property type="match status" value="1"/>
</dbReference>
<dbReference type="GO" id="GO:0005737">
    <property type="term" value="C:cytoplasm"/>
    <property type="evidence" value="ECO:0007669"/>
    <property type="project" value="UniProtKB-SubCell"/>
</dbReference>
<evidence type="ECO:0000313" key="15">
    <source>
        <dbReference type="EMBL" id="MBP0437485.1"/>
    </source>
</evidence>
<keyword evidence="11 13" id="KW-0030">Aminoacyl-tRNA synthetase</keyword>
<name>A0A8J7QZV8_9HYPH</name>
<evidence type="ECO:0000256" key="1">
    <source>
        <dbReference type="ARBA" id="ARBA00004496"/>
    </source>
</evidence>
<keyword evidence="7 13" id="KW-0547">Nucleotide-binding</keyword>
<evidence type="ECO:0000256" key="13">
    <source>
        <dbReference type="HAMAP-Rule" id="MF_00281"/>
    </source>
</evidence>
<dbReference type="EMBL" id="JAGIYY010000001">
    <property type="protein sequence ID" value="MBP0437485.1"/>
    <property type="molecule type" value="Genomic_DNA"/>
</dbReference>
<dbReference type="SUPFAM" id="SSF46589">
    <property type="entry name" value="tRNA-binding arm"/>
    <property type="match status" value="1"/>
</dbReference>
<reference evidence="15" key="1">
    <citation type="submission" date="2021-03" db="EMBL/GenBank/DDBJ databases">
        <title>Genome sequencing and assembly of Tianweitania sediminis.</title>
        <authorList>
            <person name="Chhetri G."/>
        </authorList>
    </citation>
    <scope>NUCLEOTIDE SEQUENCE</scope>
    <source>
        <strain evidence="15">Z8</strain>
    </source>
</reference>
<evidence type="ECO:0000313" key="16">
    <source>
        <dbReference type="Proteomes" id="UP000666240"/>
    </source>
</evidence>
<dbReference type="InterPro" id="IPR045864">
    <property type="entry name" value="aa-tRNA-synth_II/BPL/LPL"/>
</dbReference>
<dbReference type="RefSeq" id="WP_209333488.1">
    <property type="nucleotide sequence ID" value="NZ_JAGIYY010000001.1"/>
</dbReference>
<dbReference type="InterPro" id="IPR004188">
    <property type="entry name" value="Phe-tRNA_ligase_II_N"/>
</dbReference>
<dbReference type="SUPFAM" id="SSF55681">
    <property type="entry name" value="Class II aaRS and biotin synthetases"/>
    <property type="match status" value="1"/>
</dbReference>
<dbReference type="PANTHER" id="PTHR11538:SF41">
    <property type="entry name" value="PHENYLALANINE--TRNA LIGASE, MITOCHONDRIAL"/>
    <property type="match status" value="1"/>
</dbReference>
<dbReference type="Pfam" id="PF01409">
    <property type="entry name" value="tRNA-synt_2d"/>
    <property type="match status" value="1"/>
</dbReference>
<dbReference type="NCBIfam" id="TIGR00468">
    <property type="entry name" value="pheS"/>
    <property type="match status" value="1"/>
</dbReference>
<keyword evidence="9 13" id="KW-0460">Magnesium</keyword>
<evidence type="ECO:0000256" key="6">
    <source>
        <dbReference type="ARBA" id="ARBA00022723"/>
    </source>
</evidence>
<keyword evidence="5 13" id="KW-0436">Ligase</keyword>
<evidence type="ECO:0000256" key="11">
    <source>
        <dbReference type="ARBA" id="ARBA00023146"/>
    </source>
</evidence>
<comment type="cofactor">
    <cofactor evidence="13">
        <name>Mg(2+)</name>
        <dbReference type="ChEBI" id="CHEBI:18420"/>
    </cofactor>
    <text evidence="13">Binds 2 magnesium ions per tetramer.</text>
</comment>
<evidence type="ECO:0000256" key="9">
    <source>
        <dbReference type="ARBA" id="ARBA00022842"/>
    </source>
</evidence>
<evidence type="ECO:0000256" key="10">
    <source>
        <dbReference type="ARBA" id="ARBA00022917"/>
    </source>
</evidence>
<dbReference type="AlphaFoldDB" id="A0A8J7QZV8"/>
<feature type="domain" description="Aminoacyl-transfer RNA synthetases class-II family profile" evidence="14">
    <location>
        <begin position="130"/>
        <end position="353"/>
    </location>
</feature>
<comment type="subcellular location">
    <subcellularLocation>
        <location evidence="1 13">Cytoplasm</location>
    </subcellularLocation>
</comment>
<organism evidence="15 16">
    <name type="scientific">Tianweitania sediminis</name>
    <dbReference type="NCBI Taxonomy" id="1502156"/>
    <lineage>
        <taxon>Bacteria</taxon>
        <taxon>Pseudomonadati</taxon>
        <taxon>Pseudomonadota</taxon>
        <taxon>Alphaproteobacteria</taxon>
        <taxon>Hyphomicrobiales</taxon>
        <taxon>Phyllobacteriaceae</taxon>
        <taxon>Tianweitania</taxon>
    </lineage>
</organism>
<dbReference type="InterPro" id="IPR010978">
    <property type="entry name" value="tRNA-bd_arm"/>
</dbReference>
<dbReference type="GO" id="GO:0000287">
    <property type="term" value="F:magnesium ion binding"/>
    <property type="evidence" value="ECO:0007669"/>
    <property type="project" value="UniProtKB-UniRule"/>
</dbReference>